<feature type="region of interest" description="Disordered" evidence="5">
    <location>
        <begin position="408"/>
        <end position="447"/>
    </location>
</feature>
<reference evidence="6" key="1">
    <citation type="submission" date="2022-07" db="EMBL/GenBank/DDBJ databases">
        <title>Chromosome-level genome of Muraenolepis orangiensis.</title>
        <authorList>
            <person name="Kim J."/>
        </authorList>
    </citation>
    <scope>NUCLEOTIDE SEQUENCE</scope>
    <source>
        <strain evidence="6">KU_S4_2022</strain>
        <tissue evidence="6">Muscle</tissue>
    </source>
</reference>
<feature type="compositionally biased region" description="Basic residues" evidence="5">
    <location>
        <begin position="172"/>
        <end position="181"/>
    </location>
</feature>
<keyword evidence="7" id="KW-1185">Reference proteome</keyword>
<evidence type="ECO:0000256" key="1">
    <source>
        <dbReference type="ARBA" id="ARBA00004123"/>
    </source>
</evidence>
<comment type="subcellular location">
    <subcellularLocation>
        <location evidence="1">Nucleus</location>
    </subcellularLocation>
</comment>
<evidence type="ECO:0000256" key="4">
    <source>
        <dbReference type="ARBA" id="ARBA00023306"/>
    </source>
</evidence>
<evidence type="ECO:0000313" key="7">
    <source>
        <dbReference type="Proteomes" id="UP001148018"/>
    </source>
</evidence>
<dbReference type="GO" id="GO:0008156">
    <property type="term" value="P:negative regulation of DNA replication"/>
    <property type="evidence" value="ECO:0007669"/>
    <property type="project" value="TreeGrafter"/>
</dbReference>
<evidence type="ECO:0000256" key="3">
    <source>
        <dbReference type="ARBA" id="ARBA00023242"/>
    </source>
</evidence>
<evidence type="ECO:0000256" key="5">
    <source>
        <dbReference type="SAM" id="MobiDB-lite"/>
    </source>
</evidence>
<dbReference type="PANTHER" id="PTHR13372">
    <property type="entry name" value="GEMININ"/>
    <property type="match status" value="1"/>
</dbReference>
<feature type="region of interest" description="Disordered" evidence="5">
    <location>
        <begin position="165"/>
        <end position="192"/>
    </location>
</feature>
<keyword evidence="4" id="KW-0131">Cell cycle</keyword>
<name>A0A9Q0DQM5_9TELE</name>
<evidence type="ECO:0008006" key="8">
    <source>
        <dbReference type="Google" id="ProtNLM"/>
    </source>
</evidence>
<feature type="compositionally biased region" description="Polar residues" evidence="5">
    <location>
        <begin position="240"/>
        <end position="250"/>
    </location>
</feature>
<dbReference type="EMBL" id="JANIIK010000114">
    <property type="protein sequence ID" value="KAJ3590867.1"/>
    <property type="molecule type" value="Genomic_DNA"/>
</dbReference>
<gene>
    <name evidence="6" type="ORF">NHX12_008815</name>
</gene>
<proteinExistence type="predicted"/>
<evidence type="ECO:0000256" key="2">
    <source>
        <dbReference type="ARBA" id="ARBA00023054"/>
    </source>
</evidence>
<organism evidence="6 7">
    <name type="scientific">Muraenolepis orangiensis</name>
    <name type="common">Patagonian moray cod</name>
    <dbReference type="NCBI Taxonomy" id="630683"/>
    <lineage>
        <taxon>Eukaryota</taxon>
        <taxon>Metazoa</taxon>
        <taxon>Chordata</taxon>
        <taxon>Craniata</taxon>
        <taxon>Vertebrata</taxon>
        <taxon>Euteleostomi</taxon>
        <taxon>Actinopterygii</taxon>
        <taxon>Neopterygii</taxon>
        <taxon>Teleostei</taxon>
        <taxon>Neoteleostei</taxon>
        <taxon>Acanthomorphata</taxon>
        <taxon>Zeiogadaria</taxon>
        <taxon>Gadariae</taxon>
        <taxon>Gadiformes</taxon>
        <taxon>Muraenolepidoidei</taxon>
        <taxon>Muraenolepididae</taxon>
        <taxon>Muraenolepis</taxon>
    </lineage>
</organism>
<sequence>MVVCVLNQKQPTHSHLTCTGTNRYEDAVSYAHIPPDMVQTYTSIPPDMVQSNTPLPPDMVQSYTPIPPDMVQSYTPIPPDMVQSFTPIPPDIAQSFTPIPPDMVQSNTSIPPDMVQSNTSIPPNMLQDTLQQREEELARLQQENDKLRNFLSSSFVRNLEEKVKGLSSDHRRNLKRSLQQHHRTDPNLNSCQSHVAPQHISKRVCRNLFPEFCSDPGPSGEPNLDRWVLQTLGLKDQDTIDPSASPSSFRHLTPPHSSSPNFSASASAILPVFPPSLSSSASDFILTSSQDPHNLTLSTSLQHLHALSANASTTATQHQDAYQLRYSPDQCTEISGHIPAMTTESYHPRTALLSPLTQGPKHPNNAFLYPLTQGLSLTLGAGGITPGPSGLGLGSASSPFPPRCFRATDSPQSSQLCPITASTPTRQTYATTEPSSHTPTPTPRPVPPFQTLTPPHTPRCHKDAVFRGSFSPSSSFKTHSFPQGQAFIRKDTQGCWNFTWIPKQEL</sequence>
<dbReference type="PANTHER" id="PTHR13372:SF2">
    <property type="entry name" value="GEMININ COILED-COIL DOMAIN-CONTAINING PROTEIN 1"/>
    <property type="match status" value="1"/>
</dbReference>
<keyword evidence="3" id="KW-0539">Nucleus</keyword>
<dbReference type="GO" id="GO:0045786">
    <property type="term" value="P:negative regulation of cell cycle"/>
    <property type="evidence" value="ECO:0007669"/>
    <property type="project" value="TreeGrafter"/>
</dbReference>
<dbReference type="AlphaFoldDB" id="A0A9Q0DQM5"/>
<protein>
    <recommendedName>
        <fullName evidence="8">Geminin coiled-coil domain-containing protein 1</fullName>
    </recommendedName>
</protein>
<accession>A0A9Q0DQM5</accession>
<evidence type="ECO:0000313" key="6">
    <source>
        <dbReference type="EMBL" id="KAJ3590867.1"/>
    </source>
</evidence>
<dbReference type="OrthoDB" id="8923917at2759"/>
<keyword evidence="2" id="KW-0175">Coiled coil</keyword>
<comment type="caution">
    <text evidence="6">The sequence shown here is derived from an EMBL/GenBank/DDBJ whole genome shotgun (WGS) entry which is preliminary data.</text>
</comment>
<feature type="compositionally biased region" description="Polar residues" evidence="5">
    <location>
        <begin position="409"/>
        <end position="430"/>
    </location>
</feature>
<dbReference type="GO" id="GO:0005634">
    <property type="term" value="C:nucleus"/>
    <property type="evidence" value="ECO:0007669"/>
    <property type="project" value="UniProtKB-SubCell"/>
</dbReference>
<feature type="region of interest" description="Disordered" evidence="5">
    <location>
        <begin position="240"/>
        <end position="261"/>
    </location>
</feature>
<dbReference type="Proteomes" id="UP001148018">
    <property type="component" value="Unassembled WGS sequence"/>
</dbReference>